<evidence type="ECO:0000313" key="1">
    <source>
        <dbReference type="EMBL" id="KAB7502134.1"/>
    </source>
</evidence>
<comment type="caution">
    <text evidence="1">The sequence shown here is derived from an EMBL/GenBank/DDBJ whole genome shotgun (WGS) entry which is preliminary data.</text>
</comment>
<evidence type="ECO:0000313" key="2">
    <source>
        <dbReference type="Proteomes" id="UP000326759"/>
    </source>
</evidence>
<keyword evidence="2" id="KW-1185">Reference proteome</keyword>
<name>A0A5N5T672_9CRUS</name>
<sequence>MVALVIGISISFITFLRLGLVQSQALDRLIFTEDSCSHLKPCSALDLEMKVPSNKDVTSKSERMLFIAVGQASDSARLKNMRISACYTKDDAGFDTGGYVMYYISSGLLIELQALTIENHFIDENMFWCKFRRPIGVKSTNRIDIENPLFLFVYAGQGNDNTNRVWISISKQKAIKPNVGKNL</sequence>
<gene>
    <name evidence="1" type="ORF">Anas_13886</name>
</gene>
<organism evidence="1 2">
    <name type="scientific">Armadillidium nasatum</name>
    <dbReference type="NCBI Taxonomy" id="96803"/>
    <lineage>
        <taxon>Eukaryota</taxon>
        <taxon>Metazoa</taxon>
        <taxon>Ecdysozoa</taxon>
        <taxon>Arthropoda</taxon>
        <taxon>Crustacea</taxon>
        <taxon>Multicrustacea</taxon>
        <taxon>Malacostraca</taxon>
        <taxon>Eumalacostraca</taxon>
        <taxon>Peracarida</taxon>
        <taxon>Isopoda</taxon>
        <taxon>Oniscidea</taxon>
        <taxon>Crinocheta</taxon>
        <taxon>Armadillidiidae</taxon>
        <taxon>Armadillidium</taxon>
    </lineage>
</organism>
<protein>
    <submittedName>
        <fullName evidence="1">Uncharacterized protein</fullName>
    </submittedName>
</protein>
<proteinExistence type="predicted"/>
<dbReference type="EMBL" id="SEYY01008471">
    <property type="protein sequence ID" value="KAB7502134.1"/>
    <property type="molecule type" value="Genomic_DNA"/>
</dbReference>
<dbReference type="OrthoDB" id="10341200at2759"/>
<accession>A0A5N5T672</accession>
<dbReference type="AlphaFoldDB" id="A0A5N5T672"/>
<reference evidence="1 2" key="1">
    <citation type="journal article" date="2019" name="PLoS Biol.">
        <title>Sex chromosomes control vertical transmission of feminizing Wolbachia symbionts in an isopod.</title>
        <authorList>
            <person name="Becking T."/>
            <person name="Chebbi M.A."/>
            <person name="Giraud I."/>
            <person name="Moumen B."/>
            <person name="Laverre T."/>
            <person name="Caubet Y."/>
            <person name="Peccoud J."/>
            <person name="Gilbert C."/>
            <person name="Cordaux R."/>
        </authorList>
    </citation>
    <scope>NUCLEOTIDE SEQUENCE [LARGE SCALE GENOMIC DNA]</scope>
    <source>
        <strain evidence="1">ANa2</strain>
        <tissue evidence="1">Whole body excluding digestive tract and cuticle</tissue>
    </source>
</reference>
<dbReference type="Proteomes" id="UP000326759">
    <property type="component" value="Unassembled WGS sequence"/>
</dbReference>